<evidence type="ECO:0000256" key="11">
    <source>
        <dbReference type="ARBA" id="ARBA00023098"/>
    </source>
</evidence>
<feature type="binding site" evidence="18">
    <location>
        <position position="25"/>
    </location>
    <ligand>
        <name>a divalent metal cation</name>
        <dbReference type="ChEBI" id="CHEBI:60240"/>
    </ligand>
</feature>
<evidence type="ECO:0000256" key="9">
    <source>
        <dbReference type="ARBA" id="ARBA00022840"/>
    </source>
</evidence>
<dbReference type="Pfam" id="PF01219">
    <property type="entry name" value="DAGK_prokar"/>
    <property type="match status" value="1"/>
</dbReference>
<dbReference type="AlphaFoldDB" id="A0A3N4Q8K8"/>
<keyword evidence="8 20" id="KW-0418">Kinase</keyword>
<reference evidence="20 21" key="1">
    <citation type="submission" date="2018-11" db="EMBL/GenBank/DDBJ databases">
        <title>Chitinophaga lutea sp.nov., isolate from arsenic contaminated soil.</title>
        <authorList>
            <person name="Zong Y."/>
        </authorList>
    </citation>
    <scope>NUCLEOTIDE SEQUENCE [LARGE SCALE GENOMIC DNA]</scope>
    <source>
        <strain evidence="20 21">ZY74</strain>
    </source>
</reference>
<feature type="binding site" evidence="17">
    <location>
        <begin position="82"/>
        <end position="84"/>
    </location>
    <ligand>
        <name>ATP</name>
        <dbReference type="ChEBI" id="CHEBI:30616"/>
    </ligand>
</feature>
<dbReference type="EMBL" id="RPDH01000001">
    <property type="protein sequence ID" value="RPE13891.1"/>
    <property type="molecule type" value="Genomic_DNA"/>
</dbReference>
<evidence type="ECO:0000256" key="14">
    <source>
        <dbReference type="ARBA" id="ARBA00023264"/>
    </source>
</evidence>
<keyword evidence="3" id="KW-1003">Cell membrane</keyword>
<feature type="transmembrane region" description="Helical" evidence="19">
    <location>
        <begin position="93"/>
        <end position="114"/>
    </location>
</feature>
<keyword evidence="11" id="KW-0443">Lipid metabolism</keyword>
<dbReference type="GO" id="GO:0016301">
    <property type="term" value="F:kinase activity"/>
    <property type="evidence" value="ECO:0007669"/>
    <property type="project" value="UniProtKB-KW"/>
</dbReference>
<comment type="caution">
    <text evidence="20">The sequence shown here is derived from an EMBL/GenBank/DDBJ whole genome shotgun (WGS) entry which is preliminary data.</text>
</comment>
<feature type="transmembrane region" description="Helical" evidence="19">
    <location>
        <begin position="30"/>
        <end position="46"/>
    </location>
</feature>
<keyword evidence="18" id="KW-0460">Magnesium</keyword>
<dbReference type="GO" id="GO:0046872">
    <property type="term" value="F:metal ion binding"/>
    <property type="evidence" value="ECO:0007669"/>
    <property type="project" value="UniProtKB-KW"/>
</dbReference>
<feature type="binding site" evidence="17">
    <location>
        <position position="73"/>
    </location>
    <ligand>
        <name>ATP</name>
        <dbReference type="ChEBI" id="CHEBI:30616"/>
    </ligand>
</feature>
<evidence type="ECO:0000256" key="19">
    <source>
        <dbReference type="SAM" id="Phobius"/>
    </source>
</evidence>
<dbReference type="Gene3D" id="1.10.287.3610">
    <property type="match status" value="1"/>
</dbReference>
<feature type="binding site" evidence="18">
    <location>
        <position position="73"/>
    </location>
    <ligand>
        <name>a divalent metal cation</name>
        <dbReference type="ChEBI" id="CHEBI:60240"/>
    </ligand>
</feature>
<comment type="subcellular location">
    <subcellularLocation>
        <location evidence="1">Cell membrane</location>
        <topology evidence="1">Multi-pass membrane protein</topology>
    </subcellularLocation>
</comment>
<evidence type="ECO:0000256" key="4">
    <source>
        <dbReference type="ARBA" id="ARBA00022516"/>
    </source>
</evidence>
<keyword evidence="10 19" id="KW-1133">Transmembrane helix</keyword>
<evidence type="ECO:0000256" key="12">
    <source>
        <dbReference type="ARBA" id="ARBA00023136"/>
    </source>
</evidence>
<evidence type="ECO:0000256" key="15">
    <source>
        <dbReference type="PIRSR" id="PIRSR600829-1"/>
    </source>
</evidence>
<keyword evidence="7 17" id="KW-0547">Nucleotide-binding</keyword>
<dbReference type="RefSeq" id="WP_123846404.1">
    <property type="nucleotide sequence ID" value="NZ_RPDH01000001.1"/>
</dbReference>
<dbReference type="InterPro" id="IPR000829">
    <property type="entry name" value="DAGK"/>
</dbReference>
<comment type="similarity">
    <text evidence="2">Belongs to the bacterial diacylglycerol kinase family.</text>
</comment>
<accession>A0A3N4Q8K8</accession>
<evidence type="ECO:0000256" key="8">
    <source>
        <dbReference type="ARBA" id="ARBA00022777"/>
    </source>
</evidence>
<keyword evidence="5" id="KW-0808">Transferase</keyword>
<evidence type="ECO:0000256" key="13">
    <source>
        <dbReference type="ARBA" id="ARBA00023209"/>
    </source>
</evidence>
<dbReference type="InterPro" id="IPR033717">
    <property type="entry name" value="UDPK"/>
</dbReference>
<evidence type="ECO:0000313" key="20">
    <source>
        <dbReference type="EMBL" id="RPE13891.1"/>
    </source>
</evidence>
<keyword evidence="9 17" id="KW-0067">ATP-binding</keyword>
<evidence type="ECO:0000256" key="5">
    <source>
        <dbReference type="ARBA" id="ARBA00022679"/>
    </source>
</evidence>
<proteinExistence type="inferred from homology"/>
<keyword evidence="13" id="KW-0594">Phospholipid biosynthesis</keyword>
<evidence type="ECO:0000256" key="18">
    <source>
        <dbReference type="PIRSR" id="PIRSR600829-4"/>
    </source>
</evidence>
<evidence type="ECO:0000256" key="17">
    <source>
        <dbReference type="PIRSR" id="PIRSR600829-3"/>
    </source>
</evidence>
<dbReference type="GO" id="GO:0008654">
    <property type="term" value="P:phospholipid biosynthetic process"/>
    <property type="evidence" value="ECO:0007669"/>
    <property type="project" value="UniProtKB-KW"/>
</dbReference>
<evidence type="ECO:0000256" key="2">
    <source>
        <dbReference type="ARBA" id="ARBA00005967"/>
    </source>
</evidence>
<keyword evidence="4" id="KW-0444">Lipid biosynthesis</keyword>
<dbReference type="PANTHER" id="PTHR34299">
    <property type="entry name" value="DIACYLGLYCEROL KINASE"/>
    <property type="match status" value="1"/>
</dbReference>
<dbReference type="Proteomes" id="UP000278351">
    <property type="component" value="Unassembled WGS sequence"/>
</dbReference>
<dbReference type="GO" id="GO:0005524">
    <property type="term" value="F:ATP binding"/>
    <property type="evidence" value="ECO:0007669"/>
    <property type="project" value="UniProtKB-KW"/>
</dbReference>
<keyword evidence="18" id="KW-0479">Metal-binding</keyword>
<dbReference type="InterPro" id="IPR036945">
    <property type="entry name" value="DAGK_sf"/>
</dbReference>
<dbReference type="PANTHER" id="PTHR34299:SF1">
    <property type="entry name" value="DIACYLGLYCEROL KINASE"/>
    <property type="match status" value="1"/>
</dbReference>
<keyword evidence="14" id="KW-1208">Phospholipid metabolism</keyword>
<name>A0A3N4Q8K8_9BACT</name>
<sequence length="118" mass="12941">MQTLRNRLRSFRFAFNGILAFLRSEPNGRIHLVATIAVVALASWLGCTLTEWALLTFAMALVWVTEMLNTAIEKTMDLLHPERHSSVKWIKDVAAGAVLVAALAAAVVGGLIFIPKLI</sequence>
<evidence type="ECO:0000256" key="10">
    <source>
        <dbReference type="ARBA" id="ARBA00022989"/>
    </source>
</evidence>
<feature type="binding site" evidence="17">
    <location>
        <begin position="91"/>
        <end position="92"/>
    </location>
    <ligand>
        <name>ATP</name>
        <dbReference type="ChEBI" id="CHEBI:30616"/>
    </ligand>
</feature>
<dbReference type="CDD" id="cd14265">
    <property type="entry name" value="UDPK_IM_like"/>
    <property type="match status" value="1"/>
</dbReference>
<keyword evidence="12 19" id="KW-0472">Membrane</keyword>
<feature type="active site" description="Proton acceptor" evidence="15">
    <location>
        <position position="66"/>
    </location>
</feature>
<dbReference type="OrthoDB" id="1493837at2"/>
<organism evidence="20 21">
    <name type="scientific">Chitinophaga lutea</name>
    <dbReference type="NCBI Taxonomy" id="2488634"/>
    <lineage>
        <taxon>Bacteria</taxon>
        <taxon>Pseudomonadati</taxon>
        <taxon>Bacteroidota</taxon>
        <taxon>Chitinophagia</taxon>
        <taxon>Chitinophagales</taxon>
        <taxon>Chitinophagaceae</taxon>
        <taxon>Chitinophaga</taxon>
    </lineage>
</organism>
<gene>
    <name evidence="20" type="ORF">EGT74_10370</name>
</gene>
<comment type="cofactor">
    <cofactor evidence="18">
        <name>Mg(2+)</name>
        <dbReference type="ChEBI" id="CHEBI:18420"/>
    </cofactor>
    <text evidence="18">Mn(2+), Zn(2+), Cd(2+) and Co(2+) support activity to lesser extents.</text>
</comment>
<dbReference type="GO" id="GO:0005886">
    <property type="term" value="C:plasma membrane"/>
    <property type="evidence" value="ECO:0007669"/>
    <property type="project" value="UniProtKB-SubCell"/>
</dbReference>
<evidence type="ECO:0000256" key="6">
    <source>
        <dbReference type="ARBA" id="ARBA00022692"/>
    </source>
</evidence>
<evidence type="ECO:0000256" key="7">
    <source>
        <dbReference type="ARBA" id="ARBA00022741"/>
    </source>
</evidence>
<feature type="binding site" evidence="17">
    <location>
        <position position="25"/>
    </location>
    <ligand>
        <name>ATP</name>
        <dbReference type="ChEBI" id="CHEBI:30616"/>
    </ligand>
</feature>
<keyword evidence="21" id="KW-1185">Reference proteome</keyword>
<keyword evidence="6 19" id="KW-0812">Transmembrane</keyword>
<evidence type="ECO:0000256" key="3">
    <source>
        <dbReference type="ARBA" id="ARBA00022475"/>
    </source>
</evidence>
<evidence type="ECO:0000256" key="16">
    <source>
        <dbReference type="PIRSR" id="PIRSR600829-2"/>
    </source>
</evidence>
<evidence type="ECO:0000313" key="21">
    <source>
        <dbReference type="Proteomes" id="UP000278351"/>
    </source>
</evidence>
<protein>
    <submittedName>
        <fullName evidence="20">Diacylglycerol kinase family protein</fullName>
    </submittedName>
</protein>
<feature type="binding site" evidence="16">
    <location>
        <position position="66"/>
    </location>
    <ligand>
        <name>substrate</name>
    </ligand>
</feature>
<evidence type="ECO:0000256" key="1">
    <source>
        <dbReference type="ARBA" id="ARBA00004651"/>
    </source>
</evidence>